<name>A0AAD7CL61_9AGAR</name>
<dbReference type="AlphaFoldDB" id="A0AAD7CL61"/>
<reference evidence="1" key="1">
    <citation type="submission" date="2023-03" db="EMBL/GenBank/DDBJ databases">
        <title>Massive genome expansion in bonnet fungi (Mycena s.s.) driven by repeated elements and novel gene families across ecological guilds.</title>
        <authorList>
            <consortium name="Lawrence Berkeley National Laboratory"/>
            <person name="Harder C.B."/>
            <person name="Miyauchi S."/>
            <person name="Viragh M."/>
            <person name="Kuo A."/>
            <person name="Thoen E."/>
            <person name="Andreopoulos B."/>
            <person name="Lu D."/>
            <person name="Skrede I."/>
            <person name="Drula E."/>
            <person name="Henrissat B."/>
            <person name="Morin E."/>
            <person name="Kohler A."/>
            <person name="Barry K."/>
            <person name="LaButti K."/>
            <person name="Morin E."/>
            <person name="Salamov A."/>
            <person name="Lipzen A."/>
            <person name="Mereny Z."/>
            <person name="Hegedus B."/>
            <person name="Baldrian P."/>
            <person name="Stursova M."/>
            <person name="Weitz H."/>
            <person name="Taylor A."/>
            <person name="Grigoriev I.V."/>
            <person name="Nagy L.G."/>
            <person name="Martin F."/>
            <person name="Kauserud H."/>
        </authorList>
    </citation>
    <scope>NUCLEOTIDE SEQUENCE</scope>
    <source>
        <strain evidence="1">9284</strain>
    </source>
</reference>
<dbReference type="Proteomes" id="UP001221142">
    <property type="component" value="Unassembled WGS sequence"/>
</dbReference>
<dbReference type="EMBL" id="JARKIF010000001">
    <property type="protein sequence ID" value="KAJ7651339.1"/>
    <property type="molecule type" value="Genomic_DNA"/>
</dbReference>
<comment type="caution">
    <text evidence="1">The sequence shown here is derived from an EMBL/GenBank/DDBJ whole genome shotgun (WGS) entry which is preliminary data.</text>
</comment>
<dbReference type="SUPFAM" id="SSF52058">
    <property type="entry name" value="L domain-like"/>
    <property type="match status" value="1"/>
</dbReference>
<evidence type="ECO:0000313" key="1">
    <source>
        <dbReference type="EMBL" id="KAJ7651339.1"/>
    </source>
</evidence>
<keyword evidence="2" id="KW-1185">Reference proteome</keyword>
<organism evidence="1 2">
    <name type="scientific">Roridomyces roridus</name>
    <dbReference type="NCBI Taxonomy" id="1738132"/>
    <lineage>
        <taxon>Eukaryota</taxon>
        <taxon>Fungi</taxon>
        <taxon>Dikarya</taxon>
        <taxon>Basidiomycota</taxon>
        <taxon>Agaricomycotina</taxon>
        <taxon>Agaricomycetes</taxon>
        <taxon>Agaricomycetidae</taxon>
        <taxon>Agaricales</taxon>
        <taxon>Marasmiineae</taxon>
        <taxon>Mycenaceae</taxon>
        <taxon>Roridomyces</taxon>
    </lineage>
</organism>
<sequence>MAPTTNATDTRADPISMYPRLPRELERAIFELVALSHPVFIPSLMLLASRVKQWIDPFLYRTLVIGMDNSRLKQADRQRTYTLKQWGRIAELQASLLEFTRNLMMDVAPGNNRTTLNALLLACPNVQNLYMPWASYSPPPTETIDVLELRHLYCDVDDLVKTNPFSRPFFQNISHLELFSPPADKDWPGLIRLPRLTHLAFNNELLTLFQRLLNECASLRVLVVLDTPRPSSDYSELANDTRFVMMEVEDFIDDWQCGVLDGNDYWARAEDFIAKRIGGEPPSDGKHPFYLR</sequence>
<protein>
    <submittedName>
        <fullName evidence="1">Uncharacterized protein</fullName>
    </submittedName>
</protein>
<gene>
    <name evidence="1" type="ORF">FB45DRAFT_890313</name>
</gene>
<evidence type="ECO:0000313" key="2">
    <source>
        <dbReference type="Proteomes" id="UP001221142"/>
    </source>
</evidence>
<accession>A0AAD7CL61</accession>
<proteinExistence type="predicted"/>